<dbReference type="OrthoDB" id="1809010at2"/>
<evidence type="ECO:0000313" key="2">
    <source>
        <dbReference type="EMBL" id="SHE53458.1"/>
    </source>
</evidence>
<dbReference type="AlphaFoldDB" id="A0A1M4U9X6"/>
<evidence type="ECO:0000313" key="3">
    <source>
        <dbReference type="Proteomes" id="UP000184196"/>
    </source>
</evidence>
<evidence type="ECO:0000256" key="1">
    <source>
        <dbReference type="SAM" id="Phobius"/>
    </source>
</evidence>
<accession>A0A1M4U9X6</accession>
<proteinExistence type="predicted"/>
<sequence>MAWLVLFLVSFFMSALLVGKKGWVLLWPMGLVALVVVYVLDVTLIRLGAFTYKFGLPILGGLPPLYFLSGLFNGVTVARFYPARRWLRLPYIILLSAAYLLVEWLMIFTGYFTYTSKWSLWHSLGLNVTGFTLLFWLGEWLGVIKPGR</sequence>
<keyword evidence="1" id="KW-1133">Transmembrane helix</keyword>
<organism evidence="2 3">
    <name type="scientific">Desulfofundulus australicus DSM 11792</name>
    <dbReference type="NCBI Taxonomy" id="1121425"/>
    <lineage>
        <taxon>Bacteria</taxon>
        <taxon>Bacillati</taxon>
        <taxon>Bacillota</taxon>
        <taxon>Clostridia</taxon>
        <taxon>Eubacteriales</taxon>
        <taxon>Peptococcaceae</taxon>
        <taxon>Desulfofundulus</taxon>
    </lineage>
</organism>
<dbReference type="Proteomes" id="UP000184196">
    <property type="component" value="Unassembled WGS sequence"/>
</dbReference>
<gene>
    <name evidence="2" type="ORF">SAMN02745218_00446</name>
</gene>
<feature type="transmembrane region" description="Helical" evidence="1">
    <location>
        <begin position="120"/>
        <end position="143"/>
    </location>
</feature>
<feature type="transmembrane region" description="Helical" evidence="1">
    <location>
        <begin position="89"/>
        <end position="114"/>
    </location>
</feature>
<keyword evidence="3" id="KW-1185">Reference proteome</keyword>
<dbReference type="RefSeq" id="WP_073162874.1">
    <property type="nucleotide sequence ID" value="NZ_FQUW01000006.1"/>
</dbReference>
<keyword evidence="1" id="KW-0812">Transmembrane</keyword>
<reference evidence="3" key="1">
    <citation type="submission" date="2016-11" db="EMBL/GenBank/DDBJ databases">
        <authorList>
            <person name="Varghese N."/>
            <person name="Submissions S."/>
        </authorList>
    </citation>
    <scope>NUCLEOTIDE SEQUENCE [LARGE SCALE GENOMIC DNA]</scope>
    <source>
        <strain evidence="3">DSM 11792</strain>
    </source>
</reference>
<feature type="transmembrane region" description="Helical" evidence="1">
    <location>
        <begin position="29"/>
        <end position="49"/>
    </location>
</feature>
<protein>
    <submittedName>
        <fullName evidence="2">Uncharacterized protein</fullName>
    </submittedName>
</protein>
<dbReference type="EMBL" id="FQUW01000006">
    <property type="protein sequence ID" value="SHE53458.1"/>
    <property type="molecule type" value="Genomic_DNA"/>
</dbReference>
<keyword evidence="1" id="KW-0472">Membrane</keyword>
<name>A0A1M4U9X6_9FIRM</name>